<reference evidence="1" key="1">
    <citation type="submission" date="2023-03" db="EMBL/GenBank/DDBJ databases">
        <title>Massive genome expansion in bonnet fungi (Mycena s.s.) driven by repeated elements and novel gene families across ecological guilds.</title>
        <authorList>
            <consortium name="Lawrence Berkeley National Laboratory"/>
            <person name="Harder C.B."/>
            <person name="Miyauchi S."/>
            <person name="Viragh M."/>
            <person name="Kuo A."/>
            <person name="Thoen E."/>
            <person name="Andreopoulos B."/>
            <person name="Lu D."/>
            <person name="Skrede I."/>
            <person name="Drula E."/>
            <person name="Henrissat B."/>
            <person name="Morin E."/>
            <person name="Kohler A."/>
            <person name="Barry K."/>
            <person name="LaButti K."/>
            <person name="Morin E."/>
            <person name="Salamov A."/>
            <person name="Lipzen A."/>
            <person name="Mereny Z."/>
            <person name="Hegedus B."/>
            <person name="Baldrian P."/>
            <person name="Stursova M."/>
            <person name="Weitz H."/>
            <person name="Taylor A."/>
            <person name="Grigoriev I.V."/>
            <person name="Nagy L.G."/>
            <person name="Martin F."/>
            <person name="Kauserud H."/>
        </authorList>
    </citation>
    <scope>NUCLEOTIDE SEQUENCE</scope>
    <source>
        <strain evidence="1">9144</strain>
    </source>
</reference>
<evidence type="ECO:0000313" key="1">
    <source>
        <dbReference type="EMBL" id="KAJ7210454.1"/>
    </source>
</evidence>
<keyword evidence="2" id="KW-1185">Reference proteome</keyword>
<comment type="caution">
    <text evidence="1">The sequence shown here is derived from an EMBL/GenBank/DDBJ whole genome shotgun (WGS) entry which is preliminary data.</text>
</comment>
<evidence type="ECO:0000313" key="2">
    <source>
        <dbReference type="Proteomes" id="UP001219525"/>
    </source>
</evidence>
<accession>A0AAD6VEG6</accession>
<protein>
    <submittedName>
        <fullName evidence="1">Uncharacterized protein</fullName>
    </submittedName>
</protein>
<dbReference type="AlphaFoldDB" id="A0AAD6VEG6"/>
<dbReference type="GO" id="GO:0007166">
    <property type="term" value="P:cell surface receptor signaling pathway"/>
    <property type="evidence" value="ECO:0007669"/>
    <property type="project" value="InterPro"/>
</dbReference>
<dbReference type="InterPro" id="IPR036537">
    <property type="entry name" value="Adaptor_Cbl_N_dom_sf"/>
</dbReference>
<sequence>MSWQTHNCLTSISECFTVTALVLQHLSESRPNAHSLSEISCILRSLGAIAQTAESKGNECRDLLEETHVLSYAILKLMSPGALAFPPETSNHINEFIITLKKIHSFVARPQDTASSTIEHSLHQNLLRDCRVGLQEAAAAFKPTKTCCNLPPPFPVHPRPSLHLNIA</sequence>
<gene>
    <name evidence="1" type="ORF">GGX14DRAFT_95337</name>
</gene>
<dbReference type="Proteomes" id="UP001219525">
    <property type="component" value="Unassembled WGS sequence"/>
</dbReference>
<dbReference type="EMBL" id="JARJCW010000028">
    <property type="protein sequence ID" value="KAJ7210454.1"/>
    <property type="molecule type" value="Genomic_DNA"/>
</dbReference>
<dbReference type="Gene3D" id="1.20.930.20">
    <property type="entry name" value="Adaptor protein Cbl, N-terminal domain"/>
    <property type="match status" value="1"/>
</dbReference>
<organism evidence="1 2">
    <name type="scientific">Mycena pura</name>
    <dbReference type="NCBI Taxonomy" id="153505"/>
    <lineage>
        <taxon>Eukaryota</taxon>
        <taxon>Fungi</taxon>
        <taxon>Dikarya</taxon>
        <taxon>Basidiomycota</taxon>
        <taxon>Agaricomycotina</taxon>
        <taxon>Agaricomycetes</taxon>
        <taxon>Agaricomycetidae</taxon>
        <taxon>Agaricales</taxon>
        <taxon>Marasmiineae</taxon>
        <taxon>Mycenaceae</taxon>
        <taxon>Mycena</taxon>
    </lineage>
</organism>
<name>A0AAD6VEG6_9AGAR</name>
<proteinExistence type="predicted"/>